<dbReference type="SUPFAM" id="SSF48452">
    <property type="entry name" value="TPR-like"/>
    <property type="match status" value="1"/>
</dbReference>
<protein>
    <submittedName>
        <fullName evidence="1">Uncharacterized protein</fullName>
    </submittedName>
</protein>
<sequence>GVWANNFSKYCRSKPELTKYVIEVNEELAQEHIRHEDFLKAAEIYRDIVNQCGPDQDKTIYELKVCECIYNSGQYTSAIPELNRFIRNNKATNRVLVKQAILLKGQAYIQLGEMGRAYNTFLELMIDYPETKQAPEANFFIGYCNMLQGKYKEATEALNMVVKDCPQSSYASKARLCLTRIKRMTE</sequence>
<organism evidence="1">
    <name type="scientific">marine sediment metagenome</name>
    <dbReference type="NCBI Taxonomy" id="412755"/>
    <lineage>
        <taxon>unclassified sequences</taxon>
        <taxon>metagenomes</taxon>
        <taxon>ecological metagenomes</taxon>
    </lineage>
</organism>
<reference evidence="1" key="1">
    <citation type="journal article" date="2014" name="Front. Microbiol.">
        <title>High frequency of phylogenetically diverse reductive dehalogenase-homologous genes in deep subseafloor sedimentary metagenomes.</title>
        <authorList>
            <person name="Kawai M."/>
            <person name="Futagami T."/>
            <person name="Toyoda A."/>
            <person name="Takaki Y."/>
            <person name="Nishi S."/>
            <person name="Hori S."/>
            <person name="Arai W."/>
            <person name="Tsubouchi T."/>
            <person name="Morono Y."/>
            <person name="Uchiyama I."/>
            <person name="Ito T."/>
            <person name="Fujiyama A."/>
            <person name="Inagaki F."/>
            <person name="Takami H."/>
        </authorList>
    </citation>
    <scope>NUCLEOTIDE SEQUENCE</scope>
    <source>
        <strain evidence="1">Expedition CK06-06</strain>
    </source>
</reference>
<evidence type="ECO:0000313" key="1">
    <source>
        <dbReference type="EMBL" id="GAH00400.1"/>
    </source>
</evidence>
<dbReference type="AlphaFoldDB" id="X1CWE4"/>
<dbReference type="Gene3D" id="1.25.40.10">
    <property type="entry name" value="Tetratricopeptide repeat domain"/>
    <property type="match status" value="1"/>
</dbReference>
<gene>
    <name evidence="1" type="ORF">S01H4_51554</name>
</gene>
<accession>X1CWE4</accession>
<comment type="caution">
    <text evidence="1">The sequence shown here is derived from an EMBL/GenBank/DDBJ whole genome shotgun (WGS) entry which is preliminary data.</text>
</comment>
<proteinExistence type="predicted"/>
<feature type="non-terminal residue" evidence="1">
    <location>
        <position position="1"/>
    </location>
</feature>
<dbReference type="EMBL" id="BART01029369">
    <property type="protein sequence ID" value="GAH00400.1"/>
    <property type="molecule type" value="Genomic_DNA"/>
</dbReference>
<name>X1CWE4_9ZZZZ</name>
<dbReference type="Pfam" id="PF13174">
    <property type="entry name" value="TPR_6"/>
    <property type="match status" value="2"/>
</dbReference>
<dbReference type="InterPro" id="IPR011990">
    <property type="entry name" value="TPR-like_helical_dom_sf"/>
</dbReference>
<dbReference type="InterPro" id="IPR019734">
    <property type="entry name" value="TPR_rpt"/>
</dbReference>